<dbReference type="InterPro" id="IPR003797">
    <property type="entry name" value="DegV"/>
</dbReference>
<dbReference type="PROSITE" id="PS51482">
    <property type="entry name" value="DEGV"/>
    <property type="match status" value="1"/>
</dbReference>
<dbReference type="InterPro" id="IPR050270">
    <property type="entry name" value="DegV_domain_contain"/>
</dbReference>
<dbReference type="SUPFAM" id="SSF82549">
    <property type="entry name" value="DAK1/DegV-like"/>
    <property type="match status" value="1"/>
</dbReference>
<dbReference type="PANTHER" id="PTHR33434">
    <property type="entry name" value="DEGV DOMAIN-CONTAINING PROTEIN DR_1986-RELATED"/>
    <property type="match status" value="1"/>
</dbReference>
<name>A0ABT7UIZ3_9FIRM</name>
<evidence type="ECO:0000313" key="2">
    <source>
        <dbReference type="EMBL" id="MDM8196117.1"/>
    </source>
</evidence>
<dbReference type="Gene3D" id="3.40.50.10170">
    <property type="match status" value="1"/>
</dbReference>
<accession>A0ABT7UIZ3</accession>
<dbReference type="EMBL" id="JAUDCK010000023">
    <property type="protein sequence ID" value="MDM8196117.1"/>
    <property type="molecule type" value="Genomic_DNA"/>
</dbReference>
<dbReference type="Gene3D" id="3.30.1180.10">
    <property type="match status" value="1"/>
</dbReference>
<reference evidence="2 3" key="2">
    <citation type="submission" date="2023-06" db="EMBL/GenBank/DDBJ databases">
        <authorList>
            <person name="Zeman M."/>
            <person name="Kubasova T."/>
            <person name="Jahodarova E."/>
            <person name="Nykrynova M."/>
            <person name="Rychlik I."/>
        </authorList>
    </citation>
    <scope>NUCLEOTIDE SEQUENCE [LARGE SCALE GENOMIC DNA]</scope>
    <source>
        <strain evidence="2 3">ET341</strain>
    </source>
</reference>
<keyword evidence="1" id="KW-0446">Lipid-binding</keyword>
<evidence type="ECO:0000313" key="3">
    <source>
        <dbReference type="Proteomes" id="UP001529275"/>
    </source>
</evidence>
<keyword evidence="3" id="KW-1185">Reference proteome</keyword>
<dbReference type="Proteomes" id="UP001529275">
    <property type="component" value="Unassembled WGS sequence"/>
</dbReference>
<proteinExistence type="predicted"/>
<gene>
    <name evidence="2" type="ORF">QUV98_07300</name>
</gene>
<evidence type="ECO:0000256" key="1">
    <source>
        <dbReference type="ARBA" id="ARBA00023121"/>
    </source>
</evidence>
<dbReference type="RefSeq" id="WP_289527801.1">
    <property type="nucleotide sequence ID" value="NZ_JAUDCK010000023.1"/>
</dbReference>
<dbReference type="Pfam" id="PF02645">
    <property type="entry name" value="DegV"/>
    <property type="match status" value="1"/>
</dbReference>
<dbReference type="NCBIfam" id="TIGR00762">
    <property type="entry name" value="DegV"/>
    <property type="match status" value="1"/>
</dbReference>
<dbReference type="PANTHER" id="PTHR33434:SF2">
    <property type="entry name" value="FATTY ACID-BINDING PROTEIN TM_1468"/>
    <property type="match status" value="1"/>
</dbReference>
<reference evidence="3" key="1">
    <citation type="submission" date="2023-06" db="EMBL/GenBank/DDBJ databases">
        <title>Identification and characterization of horizontal gene transfer across gut microbiota members of farm animals based on homology search.</title>
        <authorList>
            <person name="Zeman M."/>
            <person name="Kubasova T."/>
            <person name="Jahodarova E."/>
            <person name="Nykrynova M."/>
            <person name="Rychlik I."/>
        </authorList>
    </citation>
    <scope>NUCLEOTIDE SEQUENCE [LARGE SCALE GENOMIC DNA]</scope>
    <source>
        <strain evidence="3">ET341</strain>
    </source>
</reference>
<dbReference type="InterPro" id="IPR043168">
    <property type="entry name" value="DegV_C"/>
</dbReference>
<protein>
    <submittedName>
        <fullName evidence="2">DegV family protein</fullName>
    </submittedName>
</protein>
<sequence length="280" mass="31181">MIKIITDSTSDIDLKYAKELNIEVVPLKVIIDGKEYKDRIDLQPEEFYDLLVNSQTLPSTSQPSPQDFVDLYETAKNNNDSVIVITLSSVISGTYQSANLAKDLVDYDDIYVIDSLGTTQMQRLLVLKAVALRNEGMNAQDLYTFLEEYKHRIRLFAFVDTLEYLYKGGRLSRTAATAGTLLKFKPIIGFDEGKLDVFAKARGTQKATAKIIDLIQQDGEMDLDEPICIGYTGSSDGLDKFENTLRETLHFAETLHGIVGPVIGTHAGPGARLIAYVKKQ</sequence>
<comment type="caution">
    <text evidence="2">The sequence shown here is derived from an EMBL/GenBank/DDBJ whole genome shotgun (WGS) entry which is preliminary data.</text>
</comment>
<organism evidence="2 3">
    <name type="scientific">Massilimicrobiota timonensis</name>
    <dbReference type="NCBI Taxonomy" id="1776392"/>
    <lineage>
        <taxon>Bacteria</taxon>
        <taxon>Bacillati</taxon>
        <taxon>Bacillota</taxon>
        <taxon>Erysipelotrichia</taxon>
        <taxon>Erysipelotrichales</taxon>
        <taxon>Erysipelotrichaceae</taxon>
        <taxon>Massilimicrobiota</taxon>
    </lineage>
</organism>